<organism evidence="2 3">
    <name type="scientific">Rhodopirellula islandica</name>
    <dbReference type="NCBI Taxonomy" id="595434"/>
    <lineage>
        <taxon>Bacteria</taxon>
        <taxon>Pseudomonadati</taxon>
        <taxon>Planctomycetota</taxon>
        <taxon>Planctomycetia</taxon>
        <taxon>Pirellulales</taxon>
        <taxon>Pirellulaceae</taxon>
        <taxon>Rhodopirellula</taxon>
    </lineage>
</organism>
<dbReference type="EMBL" id="LECT01000044">
    <property type="protein sequence ID" value="KLU02368.1"/>
    <property type="molecule type" value="Genomic_DNA"/>
</dbReference>
<sequence length="60" mass="6751">MCKHDGETKNTRGQNPESLVQPLRRSHATGRCRSSAASELSFRVAELVKSFDLHPELRKS</sequence>
<protein>
    <submittedName>
        <fullName evidence="2">Uncharacterized protein</fullName>
    </submittedName>
</protein>
<comment type="caution">
    <text evidence="2">The sequence shown here is derived from an EMBL/GenBank/DDBJ whole genome shotgun (WGS) entry which is preliminary data.</text>
</comment>
<reference evidence="2" key="1">
    <citation type="submission" date="2015-05" db="EMBL/GenBank/DDBJ databases">
        <title>Permanent draft genome of Rhodopirellula islandicus K833.</title>
        <authorList>
            <person name="Kizina J."/>
            <person name="Richter M."/>
            <person name="Glockner F.O."/>
            <person name="Harder J."/>
        </authorList>
    </citation>
    <scope>NUCLEOTIDE SEQUENCE [LARGE SCALE GENOMIC DNA]</scope>
    <source>
        <strain evidence="2">K833</strain>
    </source>
</reference>
<feature type="compositionally biased region" description="Basic and acidic residues" evidence="1">
    <location>
        <begin position="1"/>
        <end position="10"/>
    </location>
</feature>
<evidence type="ECO:0000256" key="1">
    <source>
        <dbReference type="SAM" id="MobiDB-lite"/>
    </source>
</evidence>
<dbReference type="AlphaFoldDB" id="A0A0J1B704"/>
<dbReference type="PATRIC" id="fig|595434.4.peg.5163"/>
<evidence type="ECO:0000313" key="3">
    <source>
        <dbReference type="Proteomes" id="UP000036367"/>
    </source>
</evidence>
<evidence type="ECO:0000313" key="2">
    <source>
        <dbReference type="EMBL" id="KLU02368.1"/>
    </source>
</evidence>
<feature type="region of interest" description="Disordered" evidence="1">
    <location>
        <begin position="1"/>
        <end position="35"/>
    </location>
</feature>
<accession>A0A0J1B704</accession>
<gene>
    <name evidence="2" type="ORF">RISK_005434</name>
</gene>
<keyword evidence="3" id="KW-1185">Reference proteome</keyword>
<name>A0A0J1B704_RHOIS</name>
<proteinExistence type="predicted"/>
<dbReference type="Proteomes" id="UP000036367">
    <property type="component" value="Unassembled WGS sequence"/>
</dbReference>